<dbReference type="InterPro" id="IPR036833">
    <property type="entry name" value="BetaGal_dom3_sf"/>
</dbReference>
<keyword evidence="9" id="KW-0325">Glycoprotein</keyword>
<reference evidence="16 17" key="1">
    <citation type="submission" date="2019-06" db="EMBL/GenBank/DDBJ databases">
        <title>A chromosomal-level reference genome of Carpinus fangiana (Coryloideae, Betulaceae).</title>
        <authorList>
            <person name="Yang X."/>
            <person name="Wang Z."/>
            <person name="Zhang L."/>
            <person name="Hao G."/>
            <person name="Liu J."/>
            <person name="Yang Y."/>
        </authorList>
    </citation>
    <scope>NUCLEOTIDE SEQUENCE [LARGE SCALE GENOMIC DNA]</scope>
    <source>
        <strain evidence="16">Cfa_2016G</strain>
        <tissue evidence="16">Leaf</tissue>
    </source>
</reference>
<dbReference type="InterPro" id="IPR001944">
    <property type="entry name" value="Glycoside_Hdrlase_35"/>
</dbReference>
<dbReference type="GO" id="GO:0004565">
    <property type="term" value="F:beta-galactosidase activity"/>
    <property type="evidence" value="ECO:0007669"/>
    <property type="project" value="UniProtKB-EC"/>
</dbReference>
<keyword evidence="12" id="KW-0624">Polysaccharide degradation</keyword>
<dbReference type="Gene3D" id="3.20.20.80">
    <property type="entry name" value="Glycosidases"/>
    <property type="match status" value="1"/>
</dbReference>
<sequence>MPFLLCKSPAGRFHLLAIMQTLLGYLALLSFLLASDALALAFGSKPAELIKPYKRAPLQDIVTWDEHSIFVRGERVLFYSGEFHPFRLPVPSLWIDVFQKIKALGYSGVSFYTDWALLEGEPGVYREDGIFDSEPFFKAAQDAGIYLLARPGPYINAEVSGGGFPGWLERVKGIYRTPAPGYLNATNLYVKSIGETIAKAQITNGGPVILYQPENEYTYAAAGVKFPDPDYMAYVEQQARDAGIVVPFISNDASPLGHNAPGTGKGEVDIYGHDGYPLGFDCANPTTWPDGNLPTNFRALHEQQSPNTPYSIIEFQGGSFDPWGGLGFAQCGELINSEFERVFYKNDFSFGMTIFNIYMTYGGTNWGNLGHPGGYTSYDYAAVISEERLVTREKYSEAKLIANFFQASPEFLTAVPQNSTALNGSYSNNGDISITRLDSKKTKFFIARHSAYNTYDSTTYKLEIPTSVGTIFVPRTGGSLTLNGRDSKVHVADYNVGGFNLLYSTAEIFTWKKHNGKTVLVVYGGPGEHHELAFTQAPAPQLVEGRGVKFGNIKGQQVLNWQTTAQRRIVNLGPKLSVYILDRNSAYNYWTLNPNSSKYSKSGNPDDLIIRAGYLLRTATVAGDTLSLVGDLNATTPVEIISGAPANLRTLSFNGAHLPFQQDKNSKVVTARLVYKKPSVSLPDVTNLPWKYIDSLPEIQPSYSDAGWKFADLKQTYNDQVNNTTPTSLFASDYGFNTGNLLFRGHFTASGAEKSIFLHTQGGSAFGMSAWLNSTFLGSWAGADYAADANSTFSFPSTLSKGKPYVLTVLLDHTGIDEAYTPGELQFKNPRGILNYTLSGRPQSAVTWKLTGNLGGEQYIDKVRGPLNEGGLYFERQGFHQPKAPTTSSLWKSGSRPTDGITAPGVRYYYTSFDLNIPTGYDVPLAFTFGNGTVDAATKDYRALLYVNGYQFGKYVHNVGPQDTFPVPEGILNHRGPNYVGLSLWALDKAGAKLESFALTASAYVQTGMDAVVASPQPAWAQRKGAY</sequence>
<dbReference type="Pfam" id="PF13364">
    <property type="entry name" value="BetaGal_ABD2"/>
    <property type="match status" value="2"/>
</dbReference>
<comment type="subcellular location">
    <subcellularLocation>
        <location evidence="2">Secreted</location>
    </subcellularLocation>
</comment>
<keyword evidence="11 13" id="KW-0326">Glycosidase</keyword>
<dbReference type="InterPro" id="IPR017853">
    <property type="entry name" value="GH"/>
</dbReference>
<dbReference type="InterPro" id="IPR019801">
    <property type="entry name" value="Glyco_hydro_35_CS"/>
</dbReference>
<dbReference type="PANTHER" id="PTHR23421">
    <property type="entry name" value="BETA-GALACTOSIDASE RELATED"/>
    <property type="match status" value="1"/>
</dbReference>
<keyword evidence="17" id="KW-1185">Reference proteome</keyword>
<keyword evidence="8" id="KW-1015">Disulfide bond</keyword>
<dbReference type="OrthoDB" id="1657402at2759"/>
<evidence type="ECO:0000256" key="2">
    <source>
        <dbReference type="ARBA" id="ARBA00004613"/>
    </source>
</evidence>
<dbReference type="FunFam" id="3.20.20.80:FF:000040">
    <property type="entry name" value="Beta-galactosidase A"/>
    <property type="match status" value="1"/>
</dbReference>
<dbReference type="InterPro" id="IPR031330">
    <property type="entry name" value="Gly_Hdrlase_35_cat"/>
</dbReference>
<evidence type="ECO:0000256" key="3">
    <source>
        <dbReference type="ARBA" id="ARBA00009809"/>
    </source>
</evidence>
<dbReference type="Gene3D" id="2.60.120.260">
    <property type="entry name" value="Galactose-binding domain-like"/>
    <property type="match status" value="2"/>
</dbReference>
<dbReference type="InterPro" id="IPR025300">
    <property type="entry name" value="BetaGal_jelly_roll_dom"/>
</dbReference>
<evidence type="ECO:0000256" key="7">
    <source>
        <dbReference type="ARBA" id="ARBA00022801"/>
    </source>
</evidence>
<dbReference type="SUPFAM" id="SSF49785">
    <property type="entry name" value="Galactose-binding domain-like"/>
    <property type="match status" value="2"/>
</dbReference>
<dbReference type="GO" id="GO:0005576">
    <property type="term" value="C:extracellular region"/>
    <property type="evidence" value="ECO:0007669"/>
    <property type="project" value="UniProtKB-SubCell"/>
</dbReference>
<comment type="catalytic activity">
    <reaction evidence="1 13">
        <text>Hydrolysis of terminal non-reducing beta-D-galactose residues in beta-D-galactosides.</text>
        <dbReference type="EC" id="3.2.1.23"/>
    </reaction>
</comment>
<dbReference type="FunFam" id="2.102.20.10:FF:000001">
    <property type="entry name" value="Beta-galactosidase A"/>
    <property type="match status" value="1"/>
</dbReference>
<dbReference type="Pfam" id="PF13363">
    <property type="entry name" value="BetaGal_dom3"/>
    <property type="match status" value="1"/>
</dbReference>
<dbReference type="InterPro" id="IPR008979">
    <property type="entry name" value="Galactose-bd-like_sf"/>
</dbReference>
<evidence type="ECO:0000313" key="16">
    <source>
        <dbReference type="EMBL" id="KAE8036861.1"/>
    </source>
</evidence>
<comment type="similarity">
    <text evidence="3 14">Belongs to the glycosyl hydrolase 35 family.</text>
</comment>
<evidence type="ECO:0000256" key="14">
    <source>
        <dbReference type="RuleBase" id="RU003679"/>
    </source>
</evidence>
<dbReference type="SUPFAM" id="SSF51445">
    <property type="entry name" value="(Trans)glycosidases"/>
    <property type="match status" value="1"/>
</dbReference>
<dbReference type="PRINTS" id="PR00742">
    <property type="entry name" value="GLHYDRLASE35"/>
</dbReference>
<gene>
    <name evidence="16" type="ORF">FH972_009494</name>
</gene>
<dbReference type="EMBL" id="CM017324">
    <property type="protein sequence ID" value="KAE8036861.1"/>
    <property type="molecule type" value="Genomic_DNA"/>
</dbReference>
<dbReference type="InterPro" id="IPR037110">
    <property type="entry name" value="Betagal_dom2_sf"/>
</dbReference>
<evidence type="ECO:0000256" key="12">
    <source>
        <dbReference type="ARBA" id="ARBA00023326"/>
    </source>
</evidence>
<feature type="domain" description="Beta-galactosidase" evidence="15">
    <location>
        <begin position="411"/>
        <end position="589"/>
    </location>
</feature>
<accession>A0A660KME8</accession>
<dbReference type="Pfam" id="PF10435">
    <property type="entry name" value="BetaGal_dom2"/>
    <property type="match status" value="1"/>
</dbReference>
<dbReference type="FunFam" id="2.60.120.260:FF:000065">
    <property type="entry name" value="Beta-galactosidase A"/>
    <property type="match status" value="1"/>
</dbReference>
<evidence type="ECO:0000256" key="5">
    <source>
        <dbReference type="ARBA" id="ARBA00022525"/>
    </source>
</evidence>
<evidence type="ECO:0000256" key="13">
    <source>
        <dbReference type="RuleBase" id="RU000675"/>
    </source>
</evidence>
<dbReference type="FunFam" id="2.60.120.260:FF:000088">
    <property type="entry name" value="Beta-galactosidase A"/>
    <property type="match status" value="1"/>
</dbReference>
<dbReference type="Pfam" id="PF01301">
    <property type="entry name" value="Glyco_hydro_35"/>
    <property type="match status" value="1"/>
</dbReference>
<keyword evidence="10" id="KW-0119">Carbohydrate metabolism</keyword>
<protein>
    <recommendedName>
        <fullName evidence="4 13">Beta-galactosidase</fullName>
        <ecNumber evidence="4 13">3.2.1.23</ecNumber>
    </recommendedName>
</protein>
<keyword evidence="5" id="KW-0964">Secreted</keyword>
<dbReference type="InterPro" id="IPR025972">
    <property type="entry name" value="BetaGal_dom3"/>
</dbReference>
<proteinExistence type="inferred from homology"/>
<organism evidence="16 17">
    <name type="scientific">Carpinus fangiana</name>
    <dbReference type="NCBI Taxonomy" id="176857"/>
    <lineage>
        <taxon>Eukaryota</taxon>
        <taxon>Viridiplantae</taxon>
        <taxon>Streptophyta</taxon>
        <taxon>Embryophyta</taxon>
        <taxon>Tracheophyta</taxon>
        <taxon>Spermatophyta</taxon>
        <taxon>Magnoliopsida</taxon>
        <taxon>eudicotyledons</taxon>
        <taxon>Gunneridae</taxon>
        <taxon>Pentapetalae</taxon>
        <taxon>rosids</taxon>
        <taxon>fabids</taxon>
        <taxon>Fagales</taxon>
        <taxon>Betulaceae</taxon>
        <taxon>Carpinus</taxon>
    </lineage>
</organism>
<evidence type="ECO:0000256" key="11">
    <source>
        <dbReference type="ARBA" id="ARBA00023295"/>
    </source>
</evidence>
<dbReference type="EC" id="3.2.1.23" evidence="4 13"/>
<evidence type="ECO:0000256" key="4">
    <source>
        <dbReference type="ARBA" id="ARBA00012756"/>
    </source>
</evidence>
<dbReference type="SUPFAM" id="SSF117100">
    <property type="entry name" value="Beta-galactosidase LacA, domain 3"/>
    <property type="match status" value="1"/>
</dbReference>
<evidence type="ECO:0000256" key="9">
    <source>
        <dbReference type="ARBA" id="ARBA00023180"/>
    </source>
</evidence>
<dbReference type="Gene3D" id="2.60.390.10">
    <property type="entry name" value="Beta-galactosidase, domain 3"/>
    <property type="match status" value="1"/>
</dbReference>
<dbReference type="SMART" id="SM01029">
    <property type="entry name" value="BetaGal_dom2"/>
    <property type="match status" value="1"/>
</dbReference>
<evidence type="ECO:0000256" key="6">
    <source>
        <dbReference type="ARBA" id="ARBA00022729"/>
    </source>
</evidence>
<dbReference type="InterPro" id="IPR018954">
    <property type="entry name" value="Betagal_dom2"/>
</dbReference>
<keyword evidence="7 13" id="KW-0378">Hydrolase</keyword>
<dbReference type="Proteomes" id="UP000327013">
    <property type="component" value="Chromosome 4"/>
</dbReference>
<dbReference type="SUPFAM" id="SSF51011">
    <property type="entry name" value="Glycosyl hydrolase domain"/>
    <property type="match status" value="1"/>
</dbReference>
<keyword evidence="6" id="KW-0732">Signal</keyword>
<evidence type="ECO:0000259" key="15">
    <source>
        <dbReference type="SMART" id="SM01029"/>
    </source>
</evidence>
<dbReference type="AlphaFoldDB" id="A0A660KME8"/>
<evidence type="ECO:0000256" key="1">
    <source>
        <dbReference type="ARBA" id="ARBA00001412"/>
    </source>
</evidence>
<evidence type="ECO:0000256" key="10">
    <source>
        <dbReference type="ARBA" id="ARBA00023277"/>
    </source>
</evidence>
<evidence type="ECO:0000313" key="17">
    <source>
        <dbReference type="Proteomes" id="UP000327013"/>
    </source>
</evidence>
<dbReference type="PROSITE" id="PS01182">
    <property type="entry name" value="GLYCOSYL_HYDROL_F35"/>
    <property type="match status" value="1"/>
</dbReference>
<dbReference type="GO" id="GO:0000272">
    <property type="term" value="P:polysaccharide catabolic process"/>
    <property type="evidence" value="ECO:0007669"/>
    <property type="project" value="UniProtKB-KW"/>
</dbReference>
<evidence type="ECO:0000256" key="8">
    <source>
        <dbReference type="ARBA" id="ARBA00023157"/>
    </source>
</evidence>
<name>A0A660KME8_9ROSI</name>
<dbReference type="Gene3D" id="2.102.20.10">
    <property type="entry name" value="Beta-galactosidase, domain 2"/>
    <property type="match status" value="1"/>
</dbReference>